<dbReference type="Pfam" id="PF13561">
    <property type="entry name" value="adh_short_C2"/>
    <property type="match status" value="1"/>
</dbReference>
<dbReference type="GO" id="GO:0008206">
    <property type="term" value="P:bile acid metabolic process"/>
    <property type="evidence" value="ECO:0007669"/>
    <property type="project" value="UniProtKB-ARBA"/>
</dbReference>
<dbReference type="PRINTS" id="PR00081">
    <property type="entry name" value="GDHRDH"/>
</dbReference>
<dbReference type="FunFam" id="3.40.50.720:FF:000084">
    <property type="entry name" value="Short-chain dehydrogenase reductase"/>
    <property type="match status" value="1"/>
</dbReference>
<dbReference type="PANTHER" id="PTHR42760:SF133">
    <property type="entry name" value="3-OXOACYL-[ACYL-CARRIER-PROTEIN] REDUCTASE"/>
    <property type="match status" value="1"/>
</dbReference>
<reference evidence="3 4" key="1">
    <citation type="submission" date="2018-11" db="EMBL/GenBank/DDBJ databases">
        <title>Aerococcus sp. SJQ22, whole genome shotgun sequence.</title>
        <authorList>
            <person name="Sun L."/>
            <person name="Gao X."/>
            <person name="Chen W."/>
            <person name="Huang K."/>
        </authorList>
    </citation>
    <scope>NUCLEOTIDE SEQUENCE [LARGE SCALE GENOMIC DNA]</scope>
    <source>
        <strain evidence="3 4">SJQ22</strain>
    </source>
</reference>
<dbReference type="NCBIfam" id="NF005559">
    <property type="entry name" value="PRK07231.1"/>
    <property type="match status" value="1"/>
</dbReference>
<sequence>MRLENKVAIITGAGGGLGSETIKLFAKEGAKVVATDLVTDHLEAVVKEINEAGGEAIAVKHNVASADDWKNVVDQAVAKFGTVDILVNNAGIADKSALSTAETVEEDEWERVMNVNLKSVYLGMKQVLPIMREHNTGSIVNISSIAAIIGTGGPFAYTSTKGGIRSMTKSVAAAYGQFGIRANSVHPGAINTKMTAASFENDEGFKDITQMIPLRRISEPAEIAQVVLFLASDDASYVSGSEYVVDGGATIV</sequence>
<name>A0A3N4HCQ4_9LACT</name>
<evidence type="ECO:0000256" key="2">
    <source>
        <dbReference type="ARBA" id="ARBA00023002"/>
    </source>
</evidence>
<dbReference type="RefSeq" id="WP_123779282.1">
    <property type="nucleotide sequence ID" value="NZ_RKMG01000003.1"/>
</dbReference>
<comment type="caution">
    <text evidence="3">The sequence shown here is derived from an EMBL/GenBank/DDBJ whole genome shotgun (WGS) entry which is preliminary data.</text>
</comment>
<comment type="similarity">
    <text evidence="1">Belongs to the short-chain dehydrogenases/reductases (SDR) family.</text>
</comment>
<keyword evidence="2 3" id="KW-0560">Oxidoreductase</keyword>
<keyword evidence="4" id="KW-1185">Reference proteome</keyword>
<gene>
    <name evidence="3" type="ORF">EF384_01845</name>
</gene>
<evidence type="ECO:0000313" key="4">
    <source>
        <dbReference type="Proteomes" id="UP000273977"/>
    </source>
</evidence>
<dbReference type="AlphaFoldDB" id="A0A3N4HCQ4"/>
<proteinExistence type="inferred from homology"/>
<dbReference type="InterPro" id="IPR036291">
    <property type="entry name" value="NAD(P)-bd_dom_sf"/>
</dbReference>
<dbReference type="PRINTS" id="PR00080">
    <property type="entry name" value="SDRFAMILY"/>
</dbReference>
<evidence type="ECO:0000313" key="3">
    <source>
        <dbReference type="EMBL" id="RPA63684.1"/>
    </source>
</evidence>
<dbReference type="EC" id="1.1.1.47" evidence="3"/>
<dbReference type="EMBL" id="RKMG01000003">
    <property type="protein sequence ID" value="RPA63684.1"/>
    <property type="molecule type" value="Genomic_DNA"/>
</dbReference>
<evidence type="ECO:0000256" key="1">
    <source>
        <dbReference type="ARBA" id="ARBA00006484"/>
    </source>
</evidence>
<dbReference type="InterPro" id="IPR002347">
    <property type="entry name" value="SDR_fam"/>
</dbReference>
<protein>
    <submittedName>
        <fullName evidence="3">Glucose 1-dehydrogenase</fullName>
        <ecNumber evidence="3">1.1.1.47</ecNumber>
    </submittedName>
</protein>
<accession>A0A3N4HCQ4</accession>
<dbReference type="Gene3D" id="3.40.50.720">
    <property type="entry name" value="NAD(P)-binding Rossmann-like Domain"/>
    <property type="match status" value="1"/>
</dbReference>
<dbReference type="SUPFAM" id="SSF51735">
    <property type="entry name" value="NAD(P)-binding Rossmann-fold domains"/>
    <property type="match status" value="1"/>
</dbReference>
<dbReference type="GO" id="GO:0047936">
    <property type="term" value="F:glucose 1-dehydrogenase [NAD(P)+] activity"/>
    <property type="evidence" value="ECO:0007669"/>
    <property type="project" value="UniProtKB-EC"/>
</dbReference>
<dbReference type="PANTHER" id="PTHR42760">
    <property type="entry name" value="SHORT-CHAIN DEHYDROGENASES/REDUCTASES FAMILY MEMBER"/>
    <property type="match status" value="1"/>
</dbReference>
<dbReference type="Proteomes" id="UP000273977">
    <property type="component" value="Unassembled WGS sequence"/>
</dbReference>
<organism evidence="3 4">
    <name type="scientific">Aerococcus agrisoli</name>
    <dbReference type="NCBI Taxonomy" id="2487350"/>
    <lineage>
        <taxon>Bacteria</taxon>
        <taxon>Bacillati</taxon>
        <taxon>Bacillota</taxon>
        <taxon>Bacilli</taxon>
        <taxon>Lactobacillales</taxon>
        <taxon>Aerococcaceae</taxon>
        <taxon>Aerococcus</taxon>
    </lineage>
</organism>
<dbReference type="OrthoDB" id="9805904at2"/>